<keyword evidence="1" id="KW-0812">Transmembrane</keyword>
<protein>
    <submittedName>
        <fullName evidence="2">Uncharacterized protein</fullName>
    </submittedName>
</protein>
<evidence type="ECO:0000256" key="1">
    <source>
        <dbReference type="SAM" id="Phobius"/>
    </source>
</evidence>
<feature type="transmembrane region" description="Helical" evidence="1">
    <location>
        <begin position="87"/>
        <end position="109"/>
    </location>
</feature>
<feature type="non-terminal residue" evidence="2">
    <location>
        <position position="207"/>
    </location>
</feature>
<organism evidence="2">
    <name type="scientific">marine sediment metagenome</name>
    <dbReference type="NCBI Taxonomy" id="412755"/>
    <lineage>
        <taxon>unclassified sequences</taxon>
        <taxon>metagenomes</taxon>
        <taxon>ecological metagenomes</taxon>
    </lineage>
</organism>
<feature type="transmembrane region" description="Helical" evidence="1">
    <location>
        <begin position="158"/>
        <end position="176"/>
    </location>
</feature>
<feature type="transmembrane region" description="Helical" evidence="1">
    <location>
        <begin position="181"/>
        <end position="196"/>
    </location>
</feature>
<dbReference type="EMBL" id="BARS01055203">
    <property type="protein sequence ID" value="GAG43563.1"/>
    <property type="molecule type" value="Genomic_DNA"/>
</dbReference>
<feature type="transmembrane region" description="Helical" evidence="1">
    <location>
        <begin position="130"/>
        <end position="152"/>
    </location>
</feature>
<evidence type="ECO:0000313" key="2">
    <source>
        <dbReference type="EMBL" id="GAG43563.1"/>
    </source>
</evidence>
<accession>X0Y4H0</accession>
<keyword evidence="1" id="KW-0472">Membrane</keyword>
<dbReference type="AlphaFoldDB" id="X0Y4H0"/>
<proteinExistence type="predicted"/>
<comment type="caution">
    <text evidence="2">The sequence shown here is derived from an EMBL/GenBank/DDBJ whole genome shotgun (WGS) entry which is preliminary data.</text>
</comment>
<sequence>MLVPFAALNFLTNFSRKWFVSMGRRGLYHTVGAGIAAFVAAVIFNPFHFTNLTHTYIISFSKHAKMWRMVREWHSGFEWGNRVGTSFPFLVLFILCTGLPVFWLFSRLLKPKMLKAPKNELNAQEKMFTILSKIFGVAITIFICWATFIALSFIDLDALSFIICAAFAVILLLSIYKSVHFIYFVVLLVLLGLRIADPGAGYEGRYI</sequence>
<gene>
    <name evidence="2" type="ORF">S01H1_81562</name>
</gene>
<reference evidence="2" key="1">
    <citation type="journal article" date="2014" name="Front. Microbiol.">
        <title>High frequency of phylogenetically diverse reductive dehalogenase-homologous genes in deep subseafloor sedimentary metagenomes.</title>
        <authorList>
            <person name="Kawai M."/>
            <person name="Futagami T."/>
            <person name="Toyoda A."/>
            <person name="Takaki Y."/>
            <person name="Nishi S."/>
            <person name="Hori S."/>
            <person name="Arai W."/>
            <person name="Tsubouchi T."/>
            <person name="Morono Y."/>
            <person name="Uchiyama I."/>
            <person name="Ito T."/>
            <person name="Fujiyama A."/>
            <person name="Inagaki F."/>
            <person name="Takami H."/>
        </authorList>
    </citation>
    <scope>NUCLEOTIDE SEQUENCE</scope>
    <source>
        <strain evidence="2">Expedition CK06-06</strain>
    </source>
</reference>
<name>X0Y4H0_9ZZZZ</name>
<feature type="transmembrane region" description="Helical" evidence="1">
    <location>
        <begin position="26"/>
        <end position="44"/>
    </location>
</feature>
<keyword evidence="1" id="KW-1133">Transmembrane helix</keyword>